<keyword evidence="2" id="KW-1185">Reference proteome</keyword>
<organism evidence="1 2">
    <name type="scientific">Clostridium thailandense</name>
    <dbReference type="NCBI Taxonomy" id="2794346"/>
    <lineage>
        <taxon>Bacteria</taxon>
        <taxon>Bacillati</taxon>
        <taxon>Bacillota</taxon>
        <taxon>Clostridia</taxon>
        <taxon>Eubacteriales</taxon>
        <taxon>Clostridiaceae</taxon>
        <taxon>Clostridium</taxon>
    </lineage>
</organism>
<evidence type="ECO:0000313" key="2">
    <source>
        <dbReference type="Proteomes" id="UP000694308"/>
    </source>
</evidence>
<dbReference type="EMBL" id="JAEEGC010000140">
    <property type="protein sequence ID" value="MBV7275917.1"/>
    <property type="molecule type" value="Genomic_DNA"/>
</dbReference>
<protein>
    <submittedName>
        <fullName evidence="1">Uncharacterized protein</fullName>
    </submittedName>
</protein>
<dbReference type="RefSeq" id="WP_218322964.1">
    <property type="nucleotide sequence ID" value="NZ_JAEEGC010000140.1"/>
</dbReference>
<comment type="caution">
    <text evidence="1">The sequence shown here is derived from an EMBL/GenBank/DDBJ whole genome shotgun (WGS) entry which is preliminary data.</text>
</comment>
<reference evidence="1" key="1">
    <citation type="submission" date="2020-12" db="EMBL/GenBank/DDBJ databases">
        <title>Clostridium thailandense sp. nov., a novel acetogenic bacterium isolated from peat land soil in Thailand.</title>
        <authorList>
            <person name="Chaikitkaew S."/>
            <person name="Birkeland N.K."/>
        </authorList>
    </citation>
    <scope>NUCLEOTIDE SEQUENCE</scope>
    <source>
        <strain evidence="1">PL3</strain>
    </source>
</reference>
<dbReference type="AlphaFoldDB" id="A0A949WXG2"/>
<evidence type="ECO:0000313" key="1">
    <source>
        <dbReference type="EMBL" id="MBV7275917.1"/>
    </source>
</evidence>
<dbReference type="Proteomes" id="UP000694308">
    <property type="component" value="Unassembled WGS sequence"/>
</dbReference>
<sequence length="49" mass="5354">MSFYTPKKIAINASSQVMVKKTSMTSGLSIESEYHFLGGNVIAEGKDRT</sequence>
<accession>A0A949WXG2</accession>
<proteinExistence type="predicted"/>
<name>A0A949WXG2_9CLOT</name>
<gene>
    <name evidence="1" type="ORF">I6U48_23775</name>
</gene>